<keyword evidence="2" id="KW-1185">Reference proteome</keyword>
<dbReference type="Gene3D" id="1.25.40.10">
    <property type="entry name" value="Tetratricopeptide repeat domain"/>
    <property type="match status" value="1"/>
</dbReference>
<proteinExistence type="predicted"/>
<comment type="caution">
    <text evidence="1">The sequence shown here is derived from an EMBL/GenBank/DDBJ whole genome shotgun (WGS) entry which is preliminary data.</text>
</comment>
<gene>
    <name evidence="1" type="ORF">EDD52_11660</name>
</gene>
<name>A0A4R3J6H7_9RHOB</name>
<dbReference type="Proteomes" id="UP000295696">
    <property type="component" value="Unassembled WGS sequence"/>
</dbReference>
<dbReference type="AlphaFoldDB" id="A0A4R3J6H7"/>
<sequence length="543" mass="59208">MMSSSHDFILKLAGPVRLIRSDGLDITPKAAKLKALLVLIGTGTSMCRPRAFLQDMLWSRSDPERGGASLRQALSAARKLPGSVPDLLIIDNGSAALNPARIRIDLALPRNCIEIPEFAEGLDVADPEFEDWLRDRRSEFADACEKLPASASAMQVLAERVAPPKVIEAARPAIVICPPVCDDPSVRAHAEILSADVATHIAQIGDADVLLDHRTPGHGKRLAVKVRAMRQGPGMSFQVQLSEVDVPRAIWFGDVACRNAPGVNQNPQFDRLLIEAAAASSAYFGQLGPEGEPDDAMLAYQMYAHFPFQAGPKLERFEAWFSRHADTAQTRAIQLAWRARLRLVSLLENARPDNNAFGEATEFSRAAISLSTDDPVVSAIAAEVALHVEGKVELAGELARLSAERRPRNPFIQAIYAQALARSNRPKQGYAVAQRALHLAAGQPNLSWWHAICASTAIQLHRFSEARKHAELSHFLAPTFRPPLRFLSALRFHDGDEIGAARALCTLQSLEPGFSLQRMADRSYPVASLRGTKLLAVTESGLL</sequence>
<reference evidence="1 2" key="1">
    <citation type="submission" date="2019-03" db="EMBL/GenBank/DDBJ databases">
        <title>Genomic Encyclopedia of Type Strains, Phase IV (KMG-IV): sequencing the most valuable type-strain genomes for metagenomic binning, comparative biology and taxonomic classification.</title>
        <authorList>
            <person name="Goeker M."/>
        </authorList>
    </citation>
    <scope>NUCLEOTIDE SEQUENCE [LARGE SCALE GENOMIC DNA]</scope>
    <source>
        <strain evidence="1 2">DSM 104836</strain>
    </source>
</reference>
<dbReference type="EMBL" id="SLZU01000016">
    <property type="protein sequence ID" value="TCS60050.1"/>
    <property type="molecule type" value="Genomic_DNA"/>
</dbReference>
<dbReference type="InterPro" id="IPR011990">
    <property type="entry name" value="TPR-like_helical_dom_sf"/>
</dbReference>
<protein>
    <recommendedName>
        <fullName evidence="3">SARP family transcriptional regulator</fullName>
    </recommendedName>
</protein>
<evidence type="ECO:0000313" key="2">
    <source>
        <dbReference type="Proteomes" id="UP000295696"/>
    </source>
</evidence>
<dbReference type="SUPFAM" id="SSF48452">
    <property type="entry name" value="TPR-like"/>
    <property type="match status" value="1"/>
</dbReference>
<evidence type="ECO:0000313" key="1">
    <source>
        <dbReference type="EMBL" id="TCS60050.1"/>
    </source>
</evidence>
<organism evidence="1 2">
    <name type="scientific">Primorskyibacter sedentarius</name>
    <dbReference type="NCBI Taxonomy" id="745311"/>
    <lineage>
        <taxon>Bacteria</taxon>
        <taxon>Pseudomonadati</taxon>
        <taxon>Pseudomonadota</taxon>
        <taxon>Alphaproteobacteria</taxon>
        <taxon>Rhodobacterales</taxon>
        <taxon>Roseobacteraceae</taxon>
        <taxon>Primorskyibacter</taxon>
    </lineage>
</organism>
<accession>A0A4R3J6H7</accession>
<evidence type="ECO:0008006" key="3">
    <source>
        <dbReference type="Google" id="ProtNLM"/>
    </source>
</evidence>